<feature type="non-terminal residue" evidence="1">
    <location>
        <position position="1"/>
    </location>
</feature>
<reference evidence="1 2" key="1">
    <citation type="submission" date="2018-05" db="EMBL/GenBank/DDBJ databases">
        <title>Draft genome sequence of Scytalidium lignicola DSM 105466, a ubiquitous saprotrophic fungus.</title>
        <authorList>
            <person name="Buettner E."/>
            <person name="Gebauer A.M."/>
            <person name="Hofrichter M."/>
            <person name="Liers C."/>
            <person name="Kellner H."/>
        </authorList>
    </citation>
    <scope>NUCLEOTIDE SEQUENCE [LARGE SCALE GENOMIC DNA]</scope>
    <source>
        <strain evidence="1 2">DSM 105466</strain>
    </source>
</reference>
<protein>
    <recommendedName>
        <fullName evidence="3">Protein kinase domain-containing protein</fullName>
    </recommendedName>
</protein>
<dbReference type="STRING" id="5539.A0A3E2HIS9"/>
<dbReference type="AlphaFoldDB" id="A0A3E2HIS9"/>
<dbReference type="Proteomes" id="UP000258309">
    <property type="component" value="Unassembled WGS sequence"/>
</dbReference>
<keyword evidence="2" id="KW-1185">Reference proteome</keyword>
<name>A0A3E2HIS9_SCYLI</name>
<dbReference type="InterPro" id="IPR011009">
    <property type="entry name" value="Kinase-like_dom_sf"/>
</dbReference>
<evidence type="ECO:0000313" key="2">
    <source>
        <dbReference type="Proteomes" id="UP000258309"/>
    </source>
</evidence>
<dbReference type="OrthoDB" id="1668230at2759"/>
<accession>A0A3E2HIS9</accession>
<dbReference type="EMBL" id="NCSJ02000045">
    <property type="protein sequence ID" value="RFU32921.1"/>
    <property type="molecule type" value="Genomic_DNA"/>
</dbReference>
<proteinExistence type="predicted"/>
<comment type="caution">
    <text evidence="1">The sequence shown here is derived from an EMBL/GenBank/DDBJ whole genome shotgun (WGS) entry which is preliminary data.</text>
</comment>
<feature type="non-terminal residue" evidence="1">
    <location>
        <position position="104"/>
    </location>
</feature>
<sequence length="104" mass="11045">MASPQEILTAAKDKDFKLAGCGLFAQVLVLIKAGIALKICDQLGEACEVEKTIYKRLGAHPQILTTCGECESGAGKGLALEYLPAGPVVQHLALDKYTQKRESG</sequence>
<dbReference type="SUPFAM" id="SSF56112">
    <property type="entry name" value="Protein kinase-like (PK-like)"/>
    <property type="match status" value="1"/>
</dbReference>
<evidence type="ECO:0000313" key="1">
    <source>
        <dbReference type="EMBL" id="RFU32921.1"/>
    </source>
</evidence>
<organism evidence="1 2">
    <name type="scientific">Scytalidium lignicola</name>
    <name type="common">Hyphomycete</name>
    <dbReference type="NCBI Taxonomy" id="5539"/>
    <lineage>
        <taxon>Eukaryota</taxon>
        <taxon>Fungi</taxon>
        <taxon>Dikarya</taxon>
        <taxon>Ascomycota</taxon>
        <taxon>Pezizomycotina</taxon>
        <taxon>Leotiomycetes</taxon>
        <taxon>Leotiomycetes incertae sedis</taxon>
        <taxon>Scytalidium</taxon>
    </lineage>
</organism>
<gene>
    <name evidence="1" type="ORF">B7463_g3427</name>
</gene>
<evidence type="ECO:0008006" key="3">
    <source>
        <dbReference type="Google" id="ProtNLM"/>
    </source>
</evidence>